<sequence length="89" mass="9443">MVGANAAALACASVDPMPARSEAAAANTSGATTTNDIALLRSVQHRMSRMDQSMVSLSRIPNTGFHLGRLHSMTSRLMCTLRRQPNSAT</sequence>
<evidence type="ECO:0000313" key="8">
    <source>
        <dbReference type="EMBL" id="REQ55143.1"/>
    </source>
</evidence>
<dbReference type="Proteomes" id="UP000048289">
    <property type="component" value="Unassembled WGS sequence"/>
</dbReference>
<dbReference type="Proteomes" id="UP000045842">
    <property type="component" value="Unassembled WGS sequence"/>
</dbReference>
<dbReference type="Proteomes" id="UP000044938">
    <property type="component" value="Unassembled WGS sequence"/>
</dbReference>
<evidence type="ECO:0000313" key="15">
    <source>
        <dbReference type="Proteomes" id="UP000050164"/>
    </source>
</evidence>
<dbReference type="EMBL" id="CNFT01001940">
    <property type="protein sequence ID" value="CKT78411.1"/>
    <property type="molecule type" value="Genomic_DNA"/>
</dbReference>
<name>A0A0U0SA81_MYCTX</name>
<evidence type="ECO:0000313" key="2">
    <source>
        <dbReference type="EMBL" id="CFE62267.1"/>
    </source>
</evidence>
<dbReference type="AlphaFoldDB" id="A0A0U0SA81"/>
<dbReference type="Proteomes" id="UP000050164">
    <property type="component" value="Unassembled WGS sequence"/>
</dbReference>
<gene>
    <name evidence="8" type="ORF">DSJ38_04865</name>
    <name evidence="4" type="ORF">ERS007679_03412</name>
    <name evidence="1" type="ORF">ERS007681_04278</name>
    <name evidence="2" type="ORF">ERS007688_03030</name>
    <name evidence="5" type="ORF">ERS007703_03972</name>
    <name evidence="6" type="ORF">ERS007720_04514</name>
    <name evidence="7" type="ORF">ERS007739_02876</name>
    <name evidence="3" type="ORF">ERS027659_04824</name>
</gene>
<dbReference type="EMBL" id="CSAJ01000984">
    <property type="protein sequence ID" value="COX44139.1"/>
    <property type="molecule type" value="Genomic_DNA"/>
</dbReference>
<proteinExistence type="predicted"/>
<evidence type="ECO:0000313" key="10">
    <source>
        <dbReference type="Proteomes" id="UP000039021"/>
    </source>
</evidence>
<evidence type="ECO:0000313" key="16">
    <source>
        <dbReference type="Proteomes" id="UP000256381"/>
    </source>
</evidence>
<protein>
    <submittedName>
        <fullName evidence="5">Uncharacterized protein</fullName>
    </submittedName>
</protein>
<evidence type="ECO:0000313" key="11">
    <source>
        <dbReference type="Proteomes" id="UP000044938"/>
    </source>
</evidence>
<evidence type="ECO:0000313" key="14">
    <source>
        <dbReference type="Proteomes" id="UP000048289"/>
    </source>
</evidence>
<dbReference type="EMBL" id="CSAE01000617">
    <property type="protein sequence ID" value="COW64024.1"/>
    <property type="molecule type" value="Genomic_DNA"/>
</dbReference>
<evidence type="ECO:0000313" key="9">
    <source>
        <dbReference type="Proteomes" id="UP000038802"/>
    </source>
</evidence>
<dbReference type="EMBL" id="QTBD01000079">
    <property type="protein sequence ID" value="REQ55143.1"/>
    <property type="molecule type" value="Genomic_DNA"/>
</dbReference>
<reference evidence="8" key="5">
    <citation type="submission" date="2018-07" db="EMBL/GenBank/DDBJ databases">
        <authorList>
            <person name="Shah S."/>
            <person name="Brown T."/>
            <person name="Auld S."/>
            <person name="Bratton K."/>
            <person name="Narechania A."/>
            <person name="Mathema B."/>
            <person name="Gandhi N."/>
        </authorList>
    </citation>
    <scope>NUCLEOTIDE SEQUENCE</scope>
    <source>
        <strain evidence="8">32301_S10</strain>
    </source>
</reference>
<dbReference type="EMBL" id="CSBK01001387">
    <property type="protein sequence ID" value="COY61342.1"/>
    <property type="molecule type" value="Genomic_DNA"/>
</dbReference>
<dbReference type="EMBL" id="CFOE01000977">
    <property type="protein sequence ID" value="CFE47077.1"/>
    <property type="molecule type" value="Genomic_DNA"/>
</dbReference>
<reference evidence="5" key="1">
    <citation type="submission" date="2015-03" db="EMBL/GenBank/DDBJ databases">
        <authorList>
            <person name="Murphy D."/>
        </authorList>
    </citation>
    <scope>NUCLEOTIDE SEQUENCE [LARGE SCALE GENOMIC DNA]</scope>
    <source>
        <strain evidence="5">K00500041</strain>
    </source>
</reference>
<accession>A0A0U0SA81</accession>
<evidence type="ECO:0000313" key="7">
    <source>
        <dbReference type="EMBL" id="COY61342.1"/>
    </source>
</evidence>
<evidence type="ECO:0000313" key="1">
    <source>
        <dbReference type="EMBL" id="CFE47077.1"/>
    </source>
</evidence>
<dbReference type="Proteomes" id="UP000046947">
    <property type="component" value="Unassembled WGS sequence"/>
</dbReference>
<evidence type="ECO:0000313" key="13">
    <source>
        <dbReference type="Proteomes" id="UP000046947"/>
    </source>
</evidence>
<dbReference type="EMBL" id="CSAD01000617">
    <property type="protein sequence ID" value="COW22461.1"/>
    <property type="molecule type" value="Genomic_DNA"/>
</dbReference>
<dbReference type="Proteomes" id="UP000256381">
    <property type="component" value="Unassembled WGS sequence"/>
</dbReference>
<evidence type="ECO:0000313" key="6">
    <source>
        <dbReference type="EMBL" id="COX44139.1"/>
    </source>
</evidence>
<dbReference type="Proteomes" id="UP000039021">
    <property type="component" value="Unassembled WGS sequence"/>
</dbReference>
<dbReference type="Proteomes" id="UP000038802">
    <property type="component" value="Unassembled WGS sequence"/>
</dbReference>
<dbReference type="PATRIC" id="fig|1773.206.peg.1758"/>
<organism evidence="5 9">
    <name type="scientific">Mycobacterium tuberculosis</name>
    <dbReference type="NCBI Taxonomy" id="1773"/>
    <lineage>
        <taxon>Bacteria</taxon>
        <taxon>Bacillati</taxon>
        <taxon>Actinomycetota</taxon>
        <taxon>Actinomycetes</taxon>
        <taxon>Mycobacteriales</taxon>
        <taxon>Mycobacteriaceae</taxon>
        <taxon>Mycobacterium</taxon>
        <taxon>Mycobacterium tuberculosis complex</taxon>
    </lineage>
</organism>
<reference evidence="9 10" key="2">
    <citation type="submission" date="2015-03" db="EMBL/GenBank/DDBJ databases">
        <authorList>
            <consortium name="Pathogen Informatics"/>
        </authorList>
    </citation>
    <scope>NUCLEOTIDE SEQUENCE [LARGE SCALE GENOMIC DNA]</scope>
    <source>
        <strain evidence="3 15">Bir 185</strain>
        <strain evidence="4 12">G09801536</strain>
        <strain evidence="1 14">G09901357</strain>
        <strain evidence="2 13">H09601792</strain>
        <strain evidence="9">K00500041</strain>
        <strain evidence="6 11">M09401471</strain>
        <strain evidence="10">N09902308</strain>
    </source>
</reference>
<reference evidence="8 16" key="4">
    <citation type="journal article" date="2017" name="N. Engl. J. Med.">
        <title>Transmission of Extensively Drug-Resistant Tuberculosis in South Africa.</title>
        <authorList>
            <person name="Shah N.S."/>
            <person name="Auld S.C."/>
            <person name="Brust J.C."/>
            <person name="Mathema B."/>
            <person name="Ismail N."/>
            <person name="Moodley P."/>
            <person name="Mlisana K."/>
            <person name="Allana S."/>
            <person name="Campbell A."/>
            <person name="Mthiyane T."/>
            <person name="Morris N."/>
            <person name="Mpangase P."/>
            <person name="van der Meulen H."/>
            <person name="Omar S.V."/>
            <person name="Brown T.S."/>
            <person name="Narechania A."/>
            <person name="Shaskina E."/>
            <person name="Kapwata T."/>
            <person name="Kreiswirth B."/>
            <person name="Gandhi N.R."/>
        </authorList>
    </citation>
    <scope>NUCLEOTIDE SEQUENCE [LARGE SCALE GENOMIC DNA]</scope>
    <source>
        <strain evidence="8 16">32301_S10</strain>
    </source>
</reference>
<evidence type="ECO:0000313" key="3">
    <source>
        <dbReference type="EMBL" id="CKT78411.1"/>
    </source>
</evidence>
<dbReference type="EMBL" id="CFOH01000593">
    <property type="protein sequence ID" value="CFE62267.1"/>
    <property type="molecule type" value="Genomic_DNA"/>
</dbReference>
<evidence type="ECO:0000313" key="5">
    <source>
        <dbReference type="EMBL" id="COW64024.1"/>
    </source>
</evidence>
<reference evidence="7" key="3">
    <citation type="submission" date="2015-03" db="EMBL/GenBank/DDBJ databases">
        <authorList>
            <consortium name="Pathogen Informatics"/>
            <person name="Murphy D."/>
        </authorList>
    </citation>
    <scope>NUCLEOTIDE SEQUENCE</scope>
    <source>
        <strain evidence="7">N09902308</strain>
    </source>
</reference>
<evidence type="ECO:0000313" key="12">
    <source>
        <dbReference type="Proteomes" id="UP000045842"/>
    </source>
</evidence>
<evidence type="ECO:0000313" key="4">
    <source>
        <dbReference type="EMBL" id="COW22461.1"/>
    </source>
</evidence>